<evidence type="ECO:0000256" key="1">
    <source>
        <dbReference type="SAM" id="MobiDB-lite"/>
    </source>
</evidence>
<name>A0ABV7L083_9PROT</name>
<feature type="compositionally biased region" description="Basic and acidic residues" evidence="1">
    <location>
        <begin position="15"/>
        <end position="27"/>
    </location>
</feature>
<dbReference type="Pfam" id="PF13770">
    <property type="entry name" value="DUF4169"/>
    <property type="match status" value="1"/>
</dbReference>
<dbReference type="InterPro" id="IPR025227">
    <property type="entry name" value="DUF4169"/>
</dbReference>
<comment type="caution">
    <text evidence="2">The sequence shown here is derived from an EMBL/GenBank/DDBJ whole genome shotgun (WGS) entry which is preliminary data.</text>
</comment>
<proteinExistence type="predicted"/>
<organism evidence="2 3">
    <name type="scientific">Marinibaculum pumilum</name>
    <dbReference type="NCBI Taxonomy" id="1766165"/>
    <lineage>
        <taxon>Bacteria</taxon>
        <taxon>Pseudomonadati</taxon>
        <taxon>Pseudomonadota</taxon>
        <taxon>Alphaproteobacteria</taxon>
        <taxon>Rhodospirillales</taxon>
        <taxon>Rhodospirillaceae</taxon>
        <taxon>Marinibaculum</taxon>
    </lineage>
</organism>
<protein>
    <submittedName>
        <fullName evidence="2">DUF4169 family protein</fullName>
    </submittedName>
</protein>
<dbReference type="EMBL" id="JBHRTR010000025">
    <property type="protein sequence ID" value="MFC3227829.1"/>
    <property type="molecule type" value="Genomic_DNA"/>
</dbReference>
<feature type="compositionally biased region" description="Basic and acidic residues" evidence="1">
    <location>
        <begin position="34"/>
        <end position="82"/>
    </location>
</feature>
<gene>
    <name evidence="2" type="ORF">ACFOGJ_11340</name>
</gene>
<sequence>MGDLVNLKRYRKGRARQEAAAKAEANRLHFGRSGTDRRSTAAEAERMQRQLEGKRLQREAPEETKPAADHGRQDEEKPERGR</sequence>
<feature type="region of interest" description="Disordered" evidence="1">
    <location>
        <begin position="1"/>
        <end position="82"/>
    </location>
</feature>
<dbReference type="RefSeq" id="WP_379900336.1">
    <property type="nucleotide sequence ID" value="NZ_JBHRTR010000025.1"/>
</dbReference>
<evidence type="ECO:0000313" key="3">
    <source>
        <dbReference type="Proteomes" id="UP001595528"/>
    </source>
</evidence>
<reference evidence="3" key="1">
    <citation type="journal article" date="2019" name="Int. J. Syst. Evol. Microbiol.">
        <title>The Global Catalogue of Microorganisms (GCM) 10K type strain sequencing project: providing services to taxonomists for standard genome sequencing and annotation.</title>
        <authorList>
            <consortium name="The Broad Institute Genomics Platform"/>
            <consortium name="The Broad Institute Genome Sequencing Center for Infectious Disease"/>
            <person name="Wu L."/>
            <person name="Ma J."/>
        </authorList>
    </citation>
    <scope>NUCLEOTIDE SEQUENCE [LARGE SCALE GENOMIC DNA]</scope>
    <source>
        <strain evidence="3">KCTC 42964</strain>
    </source>
</reference>
<dbReference type="Proteomes" id="UP001595528">
    <property type="component" value="Unassembled WGS sequence"/>
</dbReference>
<accession>A0ABV7L083</accession>
<keyword evidence="3" id="KW-1185">Reference proteome</keyword>
<evidence type="ECO:0000313" key="2">
    <source>
        <dbReference type="EMBL" id="MFC3227829.1"/>
    </source>
</evidence>